<keyword evidence="3" id="KW-0695">RNA-directed DNA polymerase</keyword>
<organism evidence="3 4">
    <name type="scientific">Actinacidiphila oryziradicis</name>
    <dbReference type="NCBI Taxonomy" id="2571141"/>
    <lineage>
        <taxon>Bacteria</taxon>
        <taxon>Bacillati</taxon>
        <taxon>Actinomycetota</taxon>
        <taxon>Actinomycetes</taxon>
        <taxon>Kitasatosporales</taxon>
        <taxon>Streptomycetaceae</taxon>
        <taxon>Actinacidiphila</taxon>
    </lineage>
</organism>
<dbReference type="PANTHER" id="PTHR34047:SF8">
    <property type="entry name" value="PROTEIN YKFC"/>
    <property type="match status" value="1"/>
</dbReference>
<dbReference type="Pfam" id="PF00078">
    <property type="entry name" value="RVT_1"/>
    <property type="match status" value="1"/>
</dbReference>
<dbReference type="Proteomes" id="UP000305778">
    <property type="component" value="Unassembled WGS sequence"/>
</dbReference>
<evidence type="ECO:0000259" key="2">
    <source>
        <dbReference type="PROSITE" id="PS50878"/>
    </source>
</evidence>
<dbReference type="PROSITE" id="PS50878">
    <property type="entry name" value="RT_POL"/>
    <property type="match status" value="1"/>
</dbReference>
<evidence type="ECO:0000313" key="3">
    <source>
        <dbReference type="EMBL" id="TKA02147.1"/>
    </source>
</evidence>
<proteinExistence type="predicted"/>
<sequence length="334" mass="37453">MPTSSSPTTSKASSPSSAKTPGQPRFPSASASCGSSSRTFSSAPRRSPSGTVSPYARAPPTTSIKIETLRRVTHARVTHCVGGVVSPLLANITLALDEHFDQLWRQEMANDKQRRQRRNKGLGNWRLVRYCDDFVLMVFGERHHAEALRGEVSAVLAPLGLRLAPEKTQVVQLDEGFTFLGFDIRRMRKPGTSKHYVYTKPSKKAVQSIKDKVKAKTYRSTRYQDLGELIADVNRSLVGWANYFRHGVSKATFSAVDSFVWGRLMRWTRAKYAGKTRLSMKELRRRFCDQGWRFAYNGVVFTGAASVEVTRYRYRGRNIPTPWTARPAAVVTGS</sequence>
<keyword evidence="3" id="KW-0548">Nucleotidyltransferase</keyword>
<dbReference type="OrthoDB" id="1550386at2"/>
<feature type="domain" description="Reverse transcriptase" evidence="2">
    <location>
        <begin position="1"/>
        <end position="184"/>
    </location>
</feature>
<dbReference type="AlphaFoldDB" id="A0A4U0S2B5"/>
<evidence type="ECO:0000256" key="1">
    <source>
        <dbReference type="SAM" id="MobiDB-lite"/>
    </source>
</evidence>
<dbReference type="SUPFAM" id="SSF56672">
    <property type="entry name" value="DNA/RNA polymerases"/>
    <property type="match status" value="1"/>
</dbReference>
<keyword evidence="4" id="KW-1185">Reference proteome</keyword>
<feature type="compositionally biased region" description="Low complexity" evidence="1">
    <location>
        <begin position="28"/>
        <end position="43"/>
    </location>
</feature>
<dbReference type="InterPro" id="IPR051083">
    <property type="entry name" value="GrpII_Intron_Splice-Mob/Def"/>
</dbReference>
<gene>
    <name evidence="3" type="ORF">FCI23_39025</name>
</gene>
<dbReference type="Pfam" id="PF08388">
    <property type="entry name" value="GIIM"/>
    <property type="match status" value="1"/>
</dbReference>
<protein>
    <submittedName>
        <fullName evidence="3">RNA-directed DNA polymerase</fullName>
    </submittedName>
</protein>
<reference evidence="3 4" key="1">
    <citation type="submission" date="2019-04" db="EMBL/GenBank/DDBJ databases">
        <title>Streptomyces oryziradicis sp. nov., a novel actinomycete isolated from rhizosphere soil of rice (Oryza sativa L.).</title>
        <authorList>
            <person name="Li C."/>
        </authorList>
    </citation>
    <scope>NUCLEOTIDE SEQUENCE [LARGE SCALE GENOMIC DNA]</scope>
    <source>
        <strain evidence="3 4">NEAU-C40</strain>
    </source>
</reference>
<dbReference type="InterPro" id="IPR043502">
    <property type="entry name" value="DNA/RNA_pol_sf"/>
</dbReference>
<feature type="compositionally biased region" description="Low complexity" evidence="1">
    <location>
        <begin position="1"/>
        <end position="21"/>
    </location>
</feature>
<feature type="region of interest" description="Disordered" evidence="1">
    <location>
        <begin position="1"/>
        <end position="59"/>
    </location>
</feature>
<evidence type="ECO:0000313" key="4">
    <source>
        <dbReference type="Proteomes" id="UP000305778"/>
    </source>
</evidence>
<accession>A0A4U0S2B5</accession>
<comment type="caution">
    <text evidence="3">The sequence shown here is derived from an EMBL/GenBank/DDBJ whole genome shotgun (WGS) entry which is preliminary data.</text>
</comment>
<dbReference type="PANTHER" id="PTHR34047">
    <property type="entry name" value="NUCLEAR INTRON MATURASE 1, MITOCHONDRIAL-RELATED"/>
    <property type="match status" value="1"/>
</dbReference>
<dbReference type="InterPro" id="IPR000477">
    <property type="entry name" value="RT_dom"/>
</dbReference>
<keyword evidence="3" id="KW-0808">Transferase</keyword>
<dbReference type="InterPro" id="IPR013597">
    <property type="entry name" value="Mat_intron_G2"/>
</dbReference>
<name>A0A4U0S2B5_9ACTN</name>
<dbReference type="GO" id="GO:0003964">
    <property type="term" value="F:RNA-directed DNA polymerase activity"/>
    <property type="evidence" value="ECO:0007669"/>
    <property type="project" value="UniProtKB-KW"/>
</dbReference>
<dbReference type="EMBL" id="SUMC01000064">
    <property type="protein sequence ID" value="TKA02147.1"/>
    <property type="molecule type" value="Genomic_DNA"/>
</dbReference>